<dbReference type="Proteomes" id="UP000283269">
    <property type="component" value="Unassembled WGS sequence"/>
</dbReference>
<evidence type="ECO:0000256" key="1">
    <source>
        <dbReference type="SAM" id="MobiDB-lite"/>
    </source>
</evidence>
<feature type="compositionally biased region" description="Low complexity" evidence="1">
    <location>
        <begin position="907"/>
        <end position="918"/>
    </location>
</feature>
<feature type="region of interest" description="Disordered" evidence="1">
    <location>
        <begin position="612"/>
        <end position="799"/>
    </location>
</feature>
<feature type="compositionally biased region" description="Basic and acidic residues" evidence="1">
    <location>
        <begin position="467"/>
        <end position="496"/>
    </location>
</feature>
<comment type="caution">
    <text evidence="2">The sequence shown here is derived from an EMBL/GenBank/DDBJ whole genome shotgun (WGS) entry which is preliminary data.</text>
</comment>
<organism evidence="2 3">
    <name type="scientific">Psilocybe cyanescens</name>
    <dbReference type="NCBI Taxonomy" id="93625"/>
    <lineage>
        <taxon>Eukaryota</taxon>
        <taxon>Fungi</taxon>
        <taxon>Dikarya</taxon>
        <taxon>Basidiomycota</taxon>
        <taxon>Agaricomycotina</taxon>
        <taxon>Agaricomycetes</taxon>
        <taxon>Agaricomycetidae</taxon>
        <taxon>Agaricales</taxon>
        <taxon>Agaricineae</taxon>
        <taxon>Strophariaceae</taxon>
        <taxon>Psilocybe</taxon>
    </lineage>
</organism>
<feature type="compositionally biased region" description="Polar residues" evidence="1">
    <location>
        <begin position="283"/>
        <end position="293"/>
    </location>
</feature>
<feature type="compositionally biased region" description="Pro residues" evidence="1">
    <location>
        <begin position="658"/>
        <end position="669"/>
    </location>
</feature>
<feature type="compositionally biased region" description="Basic and acidic residues" evidence="1">
    <location>
        <begin position="39"/>
        <end position="49"/>
    </location>
</feature>
<name>A0A409XNC3_PSICY</name>
<sequence length="1108" mass="120715">MALLGAGTKNSPIAIDDSEDEVIYELSKDSSSRSSPTGDKSDSYQKHATPDSTFDDLGRHSETAQPIPRERKRKRAGSFASQDIPVSGPSRSKQQRNHPSLVNRLSQPESKKARKRRRKAERQAQEEARLKNIHYSWLNKTGPFADSMPAVPPHASWSHEHQVYSDPSYVVRPPSLGLSMPMTDGIFPRSYLSYDSPNPYQESNFYDNYESHSVSPPPNSLPPTPTLPPSSTSDWVSAMAMAAEGSTNVKNVDNQMSHWSPMSTQISLPPVQPPPLPPPYTQNTGIAPKSTTGPLKPMEHHALPPKPPPPQPIASIGMQPDQDPNSKHGIFHIIAATKDVGTDAKRKRKDQYIPNPARTLVMEQLPKTHRHPEFINKWSRSACGAPPVHLFIDGPRGKALIEFATAELARKAWSSPKLGAAYANQKPHQLKGKPREDLIKVWWYRVDGVGAGAGVGEIEEGEIEGDAGEKEPEFTLPKKETKKERKARLAKEREEKRLVREAAELQAAQERQAQQPPPPPAPMIVEEPVPVSPQHILPPYVPTTSSSASRRPVTLNGHVPQFQTAPPLSTCYSGSIPPHFPAWIQSHDNPSSNPLVNKTAYGASIYLRPQGDDNESIASSAASSASGERANPMEVGQIDDLEDFEEADMDVDVEDVVVPPPRPQPPAPPLIHSSLPPRPMSPVRNTRPVVRKPPQPQFSASATPFVPKNPVQNPPPQRHPLFLPQPPTNVAKSQPTHAPVLQRPRPQNPTATPTVPPSASLPSVSTVPSPSVSAFSLTPVPSEPKAMKNAPTEPSFTKRALMARQRELEEKIAQSKLELAAATSASKPAATPANVQASQSAPVKTPMNHEEKQAMEDRLRKLVMQSQRAKAKPGPKIVAAPDPLAAVITPPTPSNPSARTHHEEKTTTTTTTSSTISVSTHNSHDFSLEDLAVSFITQTIETMKSKSGSVKTTSAPVSSTSAPAPAIKPAPSYSHVKSDLAAKQKRLEEHISESKNLMTRLSQCRAKEEKEEIMKIMREKTRIFEAEESKAASSSASTSTSSTPTSSSLTASKWNSASGSVVNKTQATTTSQQIHITRWPVSQQDSGVLMISDDEDEDENEEDDDDDS</sequence>
<feature type="compositionally biased region" description="Acidic residues" evidence="1">
    <location>
        <begin position="1092"/>
        <end position="1108"/>
    </location>
</feature>
<feature type="compositionally biased region" description="Acidic residues" evidence="1">
    <location>
        <begin position="637"/>
        <end position="655"/>
    </location>
</feature>
<reference evidence="2 3" key="1">
    <citation type="journal article" date="2018" name="Evol. Lett.">
        <title>Horizontal gene cluster transfer increased hallucinogenic mushroom diversity.</title>
        <authorList>
            <person name="Reynolds H.T."/>
            <person name="Vijayakumar V."/>
            <person name="Gluck-Thaler E."/>
            <person name="Korotkin H.B."/>
            <person name="Matheny P.B."/>
            <person name="Slot J.C."/>
        </authorList>
    </citation>
    <scope>NUCLEOTIDE SEQUENCE [LARGE SCALE GENOMIC DNA]</scope>
    <source>
        <strain evidence="2 3">2631</strain>
    </source>
</reference>
<feature type="compositionally biased region" description="Pro residues" evidence="1">
    <location>
        <begin position="712"/>
        <end position="727"/>
    </location>
</feature>
<dbReference type="AlphaFoldDB" id="A0A409XNC3"/>
<feature type="region of interest" description="Disordered" evidence="1">
    <location>
        <begin position="283"/>
        <end position="302"/>
    </location>
</feature>
<feature type="compositionally biased region" description="Polar residues" evidence="1">
    <location>
        <begin position="1053"/>
        <end position="1086"/>
    </location>
</feature>
<feature type="region of interest" description="Disordered" evidence="1">
    <location>
        <begin position="458"/>
        <end position="496"/>
    </location>
</feature>
<evidence type="ECO:0000313" key="2">
    <source>
        <dbReference type="EMBL" id="PPQ92282.1"/>
    </source>
</evidence>
<dbReference type="EMBL" id="NHYD01001071">
    <property type="protein sequence ID" value="PPQ92282.1"/>
    <property type="molecule type" value="Genomic_DNA"/>
</dbReference>
<feature type="compositionally biased region" description="Pro residues" evidence="1">
    <location>
        <begin position="215"/>
        <end position="228"/>
    </location>
</feature>
<evidence type="ECO:0000313" key="3">
    <source>
        <dbReference type="Proteomes" id="UP000283269"/>
    </source>
</evidence>
<feature type="compositionally biased region" description="Low complexity" evidence="1">
    <location>
        <begin position="820"/>
        <end position="833"/>
    </location>
</feature>
<protein>
    <submittedName>
        <fullName evidence="2">Uncharacterized protein</fullName>
    </submittedName>
</protein>
<feature type="compositionally biased region" description="Low complexity" evidence="1">
    <location>
        <begin position="616"/>
        <end position="626"/>
    </location>
</feature>
<feature type="compositionally biased region" description="Low complexity" evidence="1">
    <location>
        <begin position="1031"/>
        <end position="1052"/>
    </location>
</feature>
<proteinExistence type="predicted"/>
<feature type="region of interest" description="Disordered" evidence="1">
    <location>
        <begin position="24"/>
        <end position="128"/>
    </location>
</feature>
<feature type="compositionally biased region" description="Polar residues" evidence="1">
    <location>
        <begin position="202"/>
        <end position="214"/>
    </location>
</feature>
<gene>
    <name evidence="2" type="ORF">CVT25_008590</name>
</gene>
<dbReference type="InParanoid" id="A0A409XNC3"/>
<feature type="region of interest" description="Disordered" evidence="1">
    <location>
        <begin position="1025"/>
        <end position="1108"/>
    </location>
</feature>
<feature type="region of interest" description="Disordered" evidence="1">
    <location>
        <begin position="202"/>
        <end position="232"/>
    </location>
</feature>
<feature type="region of interest" description="Disordered" evidence="1">
    <location>
        <begin position="947"/>
        <end position="973"/>
    </location>
</feature>
<accession>A0A409XNC3</accession>
<feature type="compositionally biased region" description="Polar residues" evidence="1">
    <location>
        <begin position="89"/>
        <end position="108"/>
    </location>
</feature>
<feature type="compositionally biased region" description="Low complexity" evidence="1">
    <location>
        <begin position="749"/>
        <end position="774"/>
    </location>
</feature>
<dbReference type="OrthoDB" id="2804702at2759"/>
<feature type="region of interest" description="Disordered" evidence="1">
    <location>
        <begin position="865"/>
        <end position="918"/>
    </location>
</feature>
<feature type="compositionally biased region" description="Low complexity" evidence="1">
    <location>
        <begin position="952"/>
        <end position="972"/>
    </location>
</feature>
<feature type="region of interest" description="Disordered" evidence="1">
    <location>
        <begin position="819"/>
        <end position="853"/>
    </location>
</feature>
<keyword evidence="3" id="KW-1185">Reference proteome</keyword>